<dbReference type="OrthoDB" id="2364174at2759"/>
<gene>
    <name evidence="1" type="ORF">Hypma_002190</name>
</gene>
<dbReference type="AlphaFoldDB" id="A0A369K270"/>
<accession>A0A369K270</accession>
<protein>
    <submittedName>
        <fullName evidence="1">Uncharacterized protein</fullName>
    </submittedName>
</protein>
<organism evidence="1 2">
    <name type="scientific">Hypsizygus marmoreus</name>
    <name type="common">White beech mushroom</name>
    <name type="synonym">Agaricus marmoreus</name>
    <dbReference type="NCBI Taxonomy" id="39966"/>
    <lineage>
        <taxon>Eukaryota</taxon>
        <taxon>Fungi</taxon>
        <taxon>Dikarya</taxon>
        <taxon>Basidiomycota</taxon>
        <taxon>Agaricomycotina</taxon>
        <taxon>Agaricomycetes</taxon>
        <taxon>Agaricomycetidae</taxon>
        <taxon>Agaricales</taxon>
        <taxon>Tricholomatineae</taxon>
        <taxon>Lyophyllaceae</taxon>
        <taxon>Hypsizygus</taxon>
    </lineage>
</organism>
<name>A0A369K270_HYPMA</name>
<comment type="caution">
    <text evidence="1">The sequence shown here is derived from an EMBL/GenBank/DDBJ whole genome shotgun (WGS) entry which is preliminary data.</text>
</comment>
<dbReference type="Proteomes" id="UP000076154">
    <property type="component" value="Unassembled WGS sequence"/>
</dbReference>
<evidence type="ECO:0000313" key="1">
    <source>
        <dbReference type="EMBL" id="RDB28048.1"/>
    </source>
</evidence>
<evidence type="ECO:0000313" key="2">
    <source>
        <dbReference type="Proteomes" id="UP000076154"/>
    </source>
</evidence>
<dbReference type="EMBL" id="LUEZ02000013">
    <property type="protein sequence ID" value="RDB28048.1"/>
    <property type="molecule type" value="Genomic_DNA"/>
</dbReference>
<sequence>MARAAPFTPLAPLEKLPLAVRKDLRDNYESEKAALEAKISEMLGTPFKININPNEVWAYNPADNNTSAGGLIKRYVEGFISALEYFLDKHGEEGKTHFNEAVTKSELTVNANELGDKAETISADVKDGVFRILFHHKKLGDNQRYLRDYLLKAVEEVPRAGLSIVAKTSIENSYNSEIDDVTSAIADILNIPDLVLEPNFEENFAALREGEVDDKGWESTFGNATLQYFSSGLLNQLEKQGFKGDDMLQEGIAEILTSKKIKLRVAKATKNNSYHEVFFEDGVLIIQTMPKHWWFNVRDVGNGLVNLL</sequence>
<proteinExistence type="predicted"/>
<keyword evidence="2" id="KW-1185">Reference proteome</keyword>
<dbReference type="InParanoid" id="A0A369K270"/>
<reference evidence="1" key="1">
    <citation type="submission" date="2018-04" db="EMBL/GenBank/DDBJ databases">
        <title>Whole genome sequencing of Hypsizygus marmoreus.</title>
        <authorList>
            <person name="Choi I.-G."/>
            <person name="Min B."/>
            <person name="Kim J.-G."/>
            <person name="Kim S."/>
            <person name="Oh Y.-L."/>
            <person name="Kong W.-S."/>
            <person name="Park H."/>
            <person name="Jeong J."/>
            <person name="Song E.-S."/>
        </authorList>
    </citation>
    <scope>NUCLEOTIDE SEQUENCE [LARGE SCALE GENOMIC DNA]</scope>
    <source>
        <strain evidence="1">51987-8</strain>
    </source>
</reference>